<dbReference type="PANTHER" id="PTHR30419:SF28">
    <property type="entry name" value="HTH-TYPE TRANSCRIPTIONAL REGULATOR BSDA"/>
    <property type="match status" value="1"/>
</dbReference>
<evidence type="ECO:0000259" key="5">
    <source>
        <dbReference type="PROSITE" id="PS50931"/>
    </source>
</evidence>
<dbReference type="InterPro" id="IPR036388">
    <property type="entry name" value="WH-like_DNA-bd_sf"/>
</dbReference>
<organism evidence="7 8">
    <name type="scientific">Paenibacillus sophorae</name>
    <dbReference type="NCBI Taxonomy" id="1333845"/>
    <lineage>
        <taxon>Bacteria</taxon>
        <taxon>Bacillati</taxon>
        <taxon>Bacillota</taxon>
        <taxon>Bacilli</taxon>
        <taxon>Bacillales</taxon>
        <taxon>Paenibacillaceae</taxon>
        <taxon>Paenibacillus</taxon>
    </lineage>
</organism>
<reference evidence="6 9" key="2">
    <citation type="submission" date="2021-06" db="EMBL/GenBank/DDBJ databases">
        <title>Whole genome sequence of Paenibacillus sophorae DSM23020 for comparative genomics.</title>
        <authorList>
            <person name="Kim M.-J."/>
            <person name="Lee G."/>
            <person name="Shin J.-H."/>
        </authorList>
    </citation>
    <scope>NUCLEOTIDE SEQUENCE [LARGE SCALE GENOMIC DNA]</scope>
    <source>
        <strain evidence="6 9">DSM 23020</strain>
    </source>
</reference>
<keyword evidence="9" id="KW-1185">Reference proteome</keyword>
<dbReference type="Pfam" id="PF03466">
    <property type="entry name" value="LysR_substrate"/>
    <property type="match status" value="1"/>
</dbReference>
<evidence type="ECO:0000313" key="8">
    <source>
        <dbReference type="Proteomes" id="UP000198809"/>
    </source>
</evidence>
<dbReference type="OrthoDB" id="9803735at2"/>
<dbReference type="PRINTS" id="PR00039">
    <property type="entry name" value="HTHLYSR"/>
</dbReference>
<dbReference type="SUPFAM" id="SSF46785">
    <property type="entry name" value="Winged helix' DNA-binding domain"/>
    <property type="match status" value="1"/>
</dbReference>
<accession>A0A1H8K3V8</accession>
<protein>
    <submittedName>
        <fullName evidence="7">DNA-binding transcriptional regulator, LysR family</fullName>
    </submittedName>
    <submittedName>
        <fullName evidence="6">LysR family transcriptional regulator</fullName>
    </submittedName>
</protein>
<dbReference type="InterPro" id="IPR036390">
    <property type="entry name" value="WH_DNA-bd_sf"/>
</dbReference>
<name>A0A1H8K3V8_9BACL</name>
<dbReference type="Pfam" id="PF00126">
    <property type="entry name" value="HTH_1"/>
    <property type="match status" value="1"/>
</dbReference>
<evidence type="ECO:0000313" key="9">
    <source>
        <dbReference type="Proteomes" id="UP000683429"/>
    </source>
</evidence>
<dbReference type="PROSITE" id="PS50931">
    <property type="entry name" value="HTH_LYSR"/>
    <property type="match status" value="1"/>
</dbReference>
<dbReference type="EMBL" id="CP076607">
    <property type="protein sequence ID" value="QWU13600.1"/>
    <property type="molecule type" value="Genomic_DNA"/>
</dbReference>
<feature type="domain" description="HTH lysR-type" evidence="5">
    <location>
        <begin position="1"/>
        <end position="58"/>
    </location>
</feature>
<evidence type="ECO:0000256" key="2">
    <source>
        <dbReference type="ARBA" id="ARBA00023015"/>
    </source>
</evidence>
<dbReference type="EMBL" id="FODH01000003">
    <property type="protein sequence ID" value="SEN87709.1"/>
    <property type="molecule type" value="Genomic_DNA"/>
</dbReference>
<evidence type="ECO:0000256" key="1">
    <source>
        <dbReference type="ARBA" id="ARBA00009437"/>
    </source>
</evidence>
<keyword evidence="3 7" id="KW-0238">DNA-binding</keyword>
<dbReference type="AlphaFoldDB" id="A0A1H8K3V8"/>
<dbReference type="STRING" id="1333845.SAMN04487895_103278"/>
<dbReference type="GO" id="GO:0005829">
    <property type="term" value="C:cytosol"/>
    <property type="evidence" value="ECO:0007669"/>
    <property type="project" value="TreeGrafter"/>
</dbReference>
<dbReference type="InterPro" id="IPR000847">
    <property type="entry name" value="LysR_HTH_N"/>
</dbReference>
<dbReference type="GO" id="GO:0003700">
    <property type="term" value="F:DNA-binding transcription factor activity"/>
    <property type="evidence" value="ECO:0007669"/>
    <property type="project" value="InterPro"/>
</dbReference>
<evidence type="ECO:0000256" key="4">
    <source>
        <dbReference type="ARBA" id="ARBA00023163"/>
    </source>
</evidence>
<dbReference type="CDD" id="cd08434">
    <property type="entry name" value="PBP2_GltC_like"/>
    <property type="match status" value="1"/>
</dbReference>
<dbReference type="RefSeq" id="WP_036599151.1">
    <property type="nucleotide sequence ID" value="NZ_CP076607.1"/>
</dbReference>
<keyword evidence="4" id="KW-0804">Transcription</keyword>
<evidence type="ECO:0000256" key="3">
    <source>
        <dbReference type="ARBA" id="ARBA00023125"/>
    </source>
</evidence>
<dbReference type="InterPro" id="IPR005119">
    <property type="entry name" value="LysR_subst-bd"/>
</dbReference>
<dbReference type="InterPro" id="IPR050950">
    <property type="entry name" value="HTH-type_LysR_regulators"/>
</dbReference>
<dbReference type="Gene3D" id="3.40.190.290">
    <property type="match status" value="1"/>
</dbReference>
<comment type="similarity">
    <text evidence="1">Belongs to the LysR transcriptional regulatory family.</text>
</comment>
<evidence type="ECO:0000313" key="6">
    <source>
        <dbReference type="EMBL" id="QWU13600.1"/>
    </source>
</evidence>
<dbReference type="PANTHER" id="PTHR30419">
    <property type="entry name" value="HTH-TYPE TRANSCRIPTIONAL REGULATOR YBHD"/>
    <property type="match status" value="1"/>
</dbReference>
<dbReference type="Gene3D" id="1.10.10.10">
    <property type="entry name" value="Winged helix-like DNA-binding domain superfamily/Winged helix DNA-binding domain"/>
    <property type="match status" value="1"/>
</dbReference>
<dbReference type="FunFam" id="1.10.10.10:FF:000001">
    <property type="entry name" value="LysR family transcriptional regulator"/>
    <property type="match status" value="1"/>
</dbReference>
<dbReference type="SUPFAM" id="SSF53850">
    <property type="entry name" value="Periplasmic binding protein-like II"/>
    <property type="match status" value="1"/>
</dbReference>
<dbReference type="Proteomes" id="UP000198809">
    <property type="component" value="Unassembled WGS sequence"/>
</dbReference>
<reference evidence="7 8" key="1">
    <citation type="submission" date="2016-10" db="EMBL/GenBank/DDBJ databases">
        <authorList>
            <person name="de Groot N.N."/>
        </authorList>
    </citation>
    <scope>NUCLEOTIDE SEQUENCE [LARGE SCALE GENOMIC DNA]</scope>
    <source>
        <strain evidence="7 8">CGMCC 1.10238</strain>
    </source>
</reference>
<sequence length="298" mass="33862">MEWQQLEYFEATARLQHMTLVAQTLNITQPALSRSIARLETELGIPLFEREGRSIRLNRYGQLFLSHIERILEEYRMAKDEIDALLNPSQGEVSLGFLHTLGIHHIPDLIGKFRRTHPHTRFQLYQSSTQHLLEQLISGEIDLCMASPQDANLRMRWAGLWSEELFIAVPAGHRLAGSSQVALCEIGQEPLISFKEGYGLRIITDNLLQESGISPPIVFEGEDVDTVAGLVAAGLGVAILPKYSGLDQEELFWVSIEDQSCRREIGIAWMEDRFLSPAAERFKQFVLDYYSKEQCGYI</sequence>
<keyword evidence="2" id="KW-0805">Transcription regulation</keyword>
<dbReference type="GO" id="GO:0003677">
    <property type="term" value="F:DNA binding"/>
    <property type="evidence" value="ECO:0007669"/>
    <property type="project" value="UniProtKB-KW"/>
</dbReference>
<evidence type="ECO:0000313" key="7">
    <source>
        <dbReference type="EMBL" id="SEN87709.1"/>
    </source>
</evidence>
<proteinExistence type="inferred from homology"/>
<dbReference type="Proteomes" id="UP000683429">
    <property type="component" value="Chromosome"/>
</dbReference>
<gene>
    <name evidence="6" type="ORF">KP014_16560</name>
    <name evidence="7" type="ORF">SAMN04487895_103278</name>
</gene>